<comment type="caution">
    <text evidence="1">The sequence shown here is derived from an EMBL/GenBank/DDBJ whole genome shotgun (WGS) entry which is preliminary data.</text>
</comment>
<dbReference type="Proteomes" id="UP000789366">
    <property type="component" value="Unassembled WGS sequence"/>
</dbReference>
<evidence type="ECO:0000313" key="1">
    <source>
        <dbReference type="EMBL" id="CAG8679877.1"/>
    </source>
</evidence>
<reference evidence="1" key="1">
    <citation type="submission" date="2021-06" db="EMBL/GenBank/DDBJ databases">
        <authorList>
            <person name="Kallberg Y."/>
            <person name="Tangrot J."/>
            <person name="Rosling A."/>
        </authorList>
    </citation>
    <scope>NUCLEOTIDE SEQUENCE</scope>
    <source>
        <strain evidence="1">28 12/20/2015</strain>
    </source>
</reference>
<keyword evidence="2" id="KW-1185">Reference proteome</keyword>
<feature type="non-terminal residue" evidence="1">
    <location>
        <position position="1"/>
    </location>
</feature>
<gene>
    <name evidence="1" type="ORF">SPELUC_LOCUS10097</name>
</gene>
<feature type="non-terminal residue" evidence="1">
    <location>
        <position position="190"/>
    </location>
</feature>
<sequence>AHKNNYDIESETGTSTDTYSSDDSDLISNNQVDNESSPAFDIQSTSNLVFNNQEIIDKFDSILNNQKIFNQILTYKSAEIFEETILENENNMFIDKIDESQNDDSEYSDISEIDSVEEILQQQEIATNCLFDYQEVYSSVEAKKDELNAIKLSANHKITWTESQMKQIITMRQGKEYSLYKDINSFWNHL</sequence>
<dbReference type="EMBL" id="CAJVPW010018069">
    <property type="protein sequence ID" value="CAG8679877.1"/>
    <property type="molecule type" value="Genomic_DNA"/>
</dbReference>
<evidence type="ECO:0000313" key="2">
    <source>
        <dbReference type="Proteomes" id="UP000789366"/>
    </source>
</evidence>
<organism evidence="1 2">
    <name type="scientific">Cetraspora pellucida</name>
    <dbReference type="NCBI Taxonomy" id="1433469"/>
    <lineage>
        <taxon>Eukaryota</taxon>
        <taxon>Fungi</taxon>
        <taxon>Fungi incertae sedis</taxon>
        <taxon>Mucoromycota</taxon>
        <taxon>Glomeromycotina</taxon>
        <taxon>Glomeromycetes</taxon>
        <taxon>Diversisporales</taxon>
        <taxon>Gigasporaceae</taxon>
        <taxon>Cetraspora</taxon>
    </lineage>
</organism>
<accession>A0ACA9NWX7</accession>
<protein>
    <submittedName>
        <fullName evidence="1">14901_t:CDS:1</fullName>
    </submittedName>
</protein>
<name>A0ACA9NWX7_9GLOM</name>
<proteinExistence type="predicted"/>